<dbReference type="Pfam" id="PF01512">
    <property type="entry name" value="Complex1_51K"/>
    <property type="match status" value="1"/>
</dbReference>
<feature type="binding site" evidence="8">
    <location>
        <position position="385"/>
    </location>
    <ligand>
        <name>[4Fe-4S] cluster</name>
        <dbReference type="ChEBI" id="CHEBI:49883"/>
        <label>1</label>
    </ligand>
</feature>
<keyword evidence="8" id="KW-1003">Cell membrane</keyword>
<feature type="compositionally biased region" description="Basic and acidic residues" evidence="9">
    <location>
        <begin position="547"/>
        <end position="567"/>
    </location>
</feature>
<dbReference type="InterPro" id="IPR010208">
    <property type="entry name" value="Ion_transpt_RnfC/RsxC"/>
</dbReference>
<dbReference type="Proteomes" id="UP000094769">
    <property type="component" value="Unassembled WGS sequence"/>
</dbReference>
<name>A0A7Z1AG06_9GAMM</name>
<comment type="subunit">
    <text evidence="8">The complex is composed of six subunits: RnfA, RnfB, RnfC, RnfD, RnfE and RnfG.</text>
</comment>
<dbReference type="EMBL" id="MARB01000006">
    <property type="protein sequence ID" value="ODJ88437.1"/>
    <property type="molecule type" value="Genomic_DNA"/>
</dbReference>
<dbReference type="PANTHER" id="PTHR43034:SF2">
    <property type="entry name" value="ION-TRANSLOCATING OXIDOREDUCTASE COMPLEX SUBUNIT C"/>
    <property type="match status" value="1"/>
</dbReference>
<dbReference type="GO" id="GO:0005886">
    <property type="term" value="C:plasma membrane"/>
    <property type="evidence" value="ECO:0007669"/>
    <property type="project" value="UniProtKB-SubCell"/>
</dbReference>
<feature type="binding site" evidence="8">
    <location>
        <position position="418"/>
    </location>
    <ligand>
        <name>[4Fe-4S] cluster</name>
        <dbReference type="ChEBI" id="CHEBI:49883"/>
        <label>2</label>
    </ligand>
</feature>
<dbReference type="SUPFAM" id="SSF142019">
    <property type="entry name" value="Nqo1 FMN-binding domain-like"/>
    <property type="match status" value="1"/>
</dbReference>
<keyword evidence="4 8" id="KW-0677">Repeat</keyword>
<dbReference type="InterPro" id="IPR011538">
    <property type="entry name" value="Nuo51_FMN-bd"/>
</dbReference>
<evidence type="ECO:0000259" key="10">
    <source>
        <dbReference type="PROSITE" id="PS51379"/>
    </source>
</evidence>
<evidence type="ECO:0000256" key="3">
    <source>
        <dbReference type="ARBA" id="ARBA00022723"/>
    </source>
</evidence>
<dbReference type="Gene3D" id="3.10.20.600">
    <property type="match status" value="1"/>
</dbReference>
<keyword evidence="2 8" id="KW-0004">4Fe-4S</keyword>
<comment type="cofactor">
    <cofactor evidence="8">
        <name>[4Fe-4S] cluster</name>
        <dbReference type="ChEBI" id="CHEBI:49883"/>
    </cofactor>
    <text evidence="8">Binds 2 [4Fe-4S] clusters per subunit.</text>
</comment>
<dbReference type="InterPro" id="IPR037225">
    <property type="entry name" value="Nuo51_FMN-bd_sf"/>
</dbReference>
<keyword evidence="3 8" id="KW-0479">Metal-binding</keyword>
<dbReference type="Pfam" id="PF13375">
    <property type="entry name" value="RnfC_N"/>
    <property type="match status" value="1"/>
</dbReference>
<evidence type="ECO:0000256" key="2">
    <source>
        <dbReference type="ARBA" id="ARBA00022485"/>
    </source>
</evidence>
<comment type="similarity">
    <text evidence="8">Belongs to the 4Fe4S bacterial-type ferredoxin family. RnfC subfamily.</text>
</comment>
<feature type="binding site" evidence="8">
    <location>
        <position position="379"/>
    </location>
    <ligand>
        <name>[4Fe-4S] cluster</name>
        <dbReference type="ChEBI" id="CHEBI:49883"/>
        <label>1</label>
    </ligand>
</feature>
<keyword evidence="8" id="KW-0997">Cell inner membrane</keyword>
<feature type="binding site" evidence="8">
    <location>
        <position position="382"/>
    </location>
    <ligand>
        <name>[4Fe-4S] cluster</name>
        <dbReference type="ChEBI" id="CHEBI:49883"/>
        <label>1</label>
    </ligand>
</feature>
<dbReference type="NCBIfam" id="NF003454">
    <property type="entry name" value="PRK05035.1"/>
    <property type="match status" value="1"/>
</dbReference>
<keyword evidence="8" id="KW-1278">Translocase</keyword>
<feature type="binding site" evidence="8">
    <location>
        <position position="424"/>
    </location>
    <ligand>
        <name>[4Fe-4S] cluster</name>
        <dbReference type="ChEBI" id="CHEBI:49883"/>
        <label>2</label>
    </ligand>
</feature>
<evidence type="ECO:0000256" key="6">
    <source>
        <dbReference type="ARBA" id="ARBA00023004"/>
    </source>
</evidence>
<dbReference type="Pfam" id="PF10531">
    <property type="entry name" value="SLBB"/>
    <property type="match status" value="1"/>
</dbReference>
<feature type="compositionally biased region" description="Basic and acidic residues" evidence="9">
    <location>
        <begin position="486"/>
        <end position="509"/>
    </location>
</feature>
<dbReference type="GO" id="GO:0046872">
    <property type="term" value="F:metal ion binding"/>
    <property type="evidence" value="ECO:0007669"/>
    <property type="project" value="UniProtKB-KW"/>
</dbReference>
<feature type="binding site" evidence="8">
    <location>
        <position position="428"/>
    </location>
    <ligand>
        <name>[4Fe-4S] cluster</name>
        <dbReference type="ChEBI" id="CHEBI:49883"/>
        <label>1</label>
    </ligand>
</feature>
<dbReference type="SUPFAM" id="SSF46548">
    <property type="entry name" value="alpha-helical ferredoxin"/>
    <property type="match status" value="1"/>
</dbReference>
<keyword evidence="7 8" id="KW-0411">Iron-sulfur</keyword>
<comment type="caution">
    <text evidence="11">The sequence shown here is derived from an EMBL/GenBank/DDBJ whole genome shotgun (WGS) entry which is preliminary data.</text>
</comment>
<dbReference type="OrthoDB" id="9767754at2"/>
<keyword evidence="1 8" id="KW-0813">Transport</keyword>
<evidence type="ECO:0000256" key="7">
    <source>
        <dbReference type="ARBA" id="ARBA00023014"/>
    </source>
</evidence>
<evidence type="ECO:0000256" key="5">
    <source>
        <dbReference type="ARBA" id="ARBA00022982"/>
    </source>
</evidence>
<feature type="domain" description="4Fe-4S ferredoxin-type" evidence="10">
    <location>
        <begin position="369"/>
        <end position="399"/>
    </location>
</feature>
<feature type="region of interest" description="Disordered" evidence="9">
    <location>
        <begin position="478"/>
        <end position="567"/>
    </location>
</feature>
<dbReference type="InterPro" id="IPR017896">
    <property type="entry name" value="4Fe4S_Fe-S-bd"/>
</dbReference>
<gene>
    <name evidence="11" type="primary">rnfC_1</name>
    <name evidence="8" type="synonym">rnfC</name>
    <name evidence="11" type="ORF">CODIS_14440</name>
</gene>
<keyword evidence="8" id="KW-0472">Membrane</keyword>
<dbReference type="PANTHER" id="PTHR43034">
    <property type="entry name" value="ION-TRANSLOCATING OXIDOREDUCTASE COMPLEX SUBUNIT C"/>
    <property type="match status" value="1"/>
</dbReference>
<feature type="compositionally biased region" description="Polar residues" evidence="9">
    <location>
        <begin position="534"/>
        <end position="544"/>
    </location>
</feature>
<evidence type="ECO:0000313" key="12">
    <source>
        <dbReference type="Proteomes" id="UP000094769"/>
    </source>
</evidence>
<dbReference type="GO" id="GO:0009055">
    <property type="term" value="F:electron transfer activity"/>
    <property type="evidence" value="ECO:0007669"/>
    <property type="project" value="InterPro"/>
</dbReference>
<keyword evidence="12" id="KW-1185">Reference proteome</keyword>
<keyword evidence="6 8" id="KW-0408">Iron</keyword>
<dbReference type="Gene3D" id="3.30.70.20">
    <property type="match status" value="1"/>
</dbReference>
<dbReference type="NCBIfam" id="TIGR01945">
    <property type="entry name" value="rnfC"/>
    <property type="match status" value="1"/>
</dbReference>
<feature type="compositionally biased region" description="Basic and acidic residues" evidence="9">
    <location>
        <begin position="516"/>
        <end position="525"/>
    </location>
</feature>
<comment type="function">
    <text evidence="8">Part of a membrane-bound complex that couples electron transfer with translocation of ions across the membrane.</text>
</comment>
<reference evidence="11 12" key="1">
    <citation type="submission" date="2016-06" db="EMBL/GenBank/DDBJ databases">
        <title>Genome sequence of endosymbiont of Candidatus Endolucinida thiodiazotropha.</title>
        <authorList>
            <person name="Poehlein A."/>
            <person name="Koenig S."/>
            <person name="Heiden S.E."/>
            <person name="Thuermer A."/>
            <person name="Voget S."/>
            <person name="Daniel R."/>
            <person name="Markert S."/>
            <person name="Gros O."/>
            <person name="Schweder T."/>
        </authorList>
    </citation>
    <scope>NUCLEOTIDE SEQUENCE [LARGE SCALE GENOMIC DNA]</scope>
    <source>
        <strain evidence="11 12">COS</strain>
    </source>
</reference>
<dbReference type="Pfam" id="PF12838">
    <property type="entry name" value="Fer4_7"/>
    <property type="match status" value="1"/>
</dbReference>
<evidence type="ECO:0000256" key="1">
    <source>
        <dbReference type="ARBA" id="ARBA00022448"/>
    </source>
</evidence>
<dbReference type="PROSITE" id="PS00198">
    <property type="entry name" value="4FE4S_FER_1"/>
    <property type="match status" value="1"/>
</dbReference>
<evidence type="ECO:0000256" key="4">
    <source>
        <dbReference type="ARBA" id="ARBA00022737"/>
    </source>
</evidence>
<feature type="domain" description="4Fe-4S ferredoxin-type" evidence="10">
    <location>
        <begin position="409"/>
        <end position="438"/>
    </location>
</feature>
<feature type="binding site" evidence="8">
    <location>
        <position position="389"/>
    </location>
    <ligand>
        <name>[4Fe-4S] cluster</name>
        <dbReference type="ChEBI" id="CHEBI:49883"/>
        <label>2</label>
    </ligand>
</feature>
<evidence type="ECO:0000313" key="11">
    <source>
        <dbReference type="EMBL" id="ODJ88437.1"/>
    </source>
</evidence>
<dbReference type="GO" id="GO:0051539">
    <property type="term" value="F:4 iron, 4 sulfur cluster binding"/>
    <property type="evidence" value="ECO:0007669"/>
    <property type="project" value="UniProtKB-KW"/>
</dbReference>
<dbReference type="EC" id="7.-.-.-" evidence="8"/>
<keyword evidence="5 8" id="KW-0249">Electron transport</keyword>
<organism evidence="11 12">
    <name type="scientific">Candidatus Thiodiazotropha endolucinida</name>
    <dbReference type="NCBI Taxonomy" id="1655433"/>
    <lineage>
        <taxon>Bacteria</taxon>
        <taxon>Pseudomonadati</taxon>
        <taxon>Pseudomonadota</taxon>
        <taxon>Gammaproteobacteria</taxon>
        <taxon>Chromatiales</taxon>
        <taxon>Sedimenticolaceae</taxon>
        <taxon>Candidatus Thiodiazotropha</taxon>
    </lineage>
</organism>
<dbReference type="InterPro" id="IPR017900">
    <property type="entry name" value="4Fe4S_Fe_S_CS"/>
</dbReference>
<dbReference type="Gene3D" id="3.40.50.11540">
    <property type="entry name" value="NADH-ubiquinone oxidoreductase 51kDa subunit"/>
    <property type="match status" value="1"/>
</dbReference>
<dbReference type="HAMAP" id="MF_00461">
    <property type="entry name" value="RsxC_RnfC"/>
    <property type="match status" value="1"/>
</dbReference>
<sequence>MYVESKKGKTRKLWQFHGGLHLPEKKEISLDRPLQQATLPSRLVLPLQQHIGVQAQSLVTVGERVLKGQILANSNAPVSAPVHAPTSGVIIAIGEHAVPHPSGLTGQCIVIQPDGDDSWVDLPEPMTDFKSVDVRELRQRIRESGIVGMGGATFPSAIKLNPGKPIKTLIINGAECEPYITCDDRLMRDFAGRVMEGTRILQHMLQSEECLIAIEDNKPEAILAMFQELRDEENIEVVRIPTLYPSGGEKQLIRILTGREVPTSGLPAQVGVICHNVATTAAIADAVLDGRPLISRIVTITGEGIGEPGNFEVPLGMLAGDLIAQAGGYIEQQPQQLILGGPMMGFDLNTDQVPITKGANCLLCPSEEESPPPQPARACIRCGRCADVCPANLLPQQIYWYSRAKDLEQAQDYNLFDCIECGCCSHVCPSHIPLVQYYRYAKAESWAQEQERRESEHAKQRHDFRVSRLERLEAERKARLRKKKQDLKSKPPAKKREASKQEISDKDAKQAAIEAAMKRAAEKKARQQHRPKNTDNLTSDQQAQIEAVDKRRLVAREEKEQQKEHSE</sequence>
<proteinExistence type="inferred from homology"/>
<dbReference type="RefSeq" id="WP_069122783.1">
    <property type="nucleotide sequence ID" value="NZ_MARB01000006.1"/>
</dbReference>
<accession>A0A7Z1AG06</accession>
<dbReference type="AlphaFoldDB" id="A0A7Z1AG06"/>
<comment type="subcellular location">
    <subcellularLocation>
        <location evidence="8">Cell inner membrane</location>
        <topology evidence="8">Peripheral membrane protein</topology>
    </subcellularLocation>
</comment>
<evidence type="ECO:0000256" key="9">
    <source>
        <dbReference type="SAM" id="MobiDB-lite"/>
    </source>
</evidence>
<dbReference type="InterPro" id="IPR019554">
    <property type="entry name" value="Soluble_ligand-bd"/>
</dbReference>
<dbReference type="PROSITE" id="PS51379">
    <property type="entry name" value="4FE4S_FER_2"/>
    <property type="match status" value="2"/>
</dbReference>
<feature type="binding site" evidence="8">
    <location>
        <position position="421"/>
    </location>
    <ligand>
        <name>[4Fe-4S] cluster</name>
        <dbReference type="ChEBI" id="CHEBI:49883"/>
        <label>2</label>
    </ligand>
</feature>
<protein>
    <recommendedName>
        <fullName evidence="8">Ion-translocating oxidoreductase complex subunit C</fullName>
        <ecNumber evidence="8">7.-.-.-</ecNumber>
    </recommendedName>
    <alternativeName>
        <fullName evidence="8">Rnf electron transport complex subunit C</fullName>
    </alternativeName>
</protein>
<evidence type="ECO:0000256" key="8">
    <source>
        <dbReference type="HAMAP-Rule" id="MF_00461"/>
    </source>
</evidence>
<dbReference type="GO" id="GO:0022900">
    <property type="term" value="P:electron transport chain"/>
    <property type="evidence" value="ECO:0007669"/>
    <property type="project" value="UniProtKB-UniRule"/>
</dbReference>
<dbReference type="InterPro" id="IPR026902">
    <property type="entry name" value="RnfC_N"/>
</dbReference>